<comment type="caution">
    <text evidence="1">The sequence shown here is derived from an EMBL/GenBank/DDBJ whole genome shotgun (WGS) entry which is preliminary data.</text>
</comment>
<name>A0ACC6FRF3_9HELI</name>
<proteinExistence type="predicted"/>
<evidence type="ECO:0000313" key="1">
    <source>
        <dbReference type="EMBL" id="MDL0081680.1"/>
    </source>
</evidence>
<accession>A0ACC6FRF3</accession>
<sequence>MKKLFDYLRNAYKSMSARVWLLWSDYAVFVALGAVIYALVLREIL</sequence>
<reference evidence="1 2" key="1">
    <citation type="journal article" date="2023" name="Microorganisms">
        <title>Isolation and Genomic Characteristics of Cat-Borne Campylobacter felis sp. nov. and Sheep-Borne Campylobacter ovis sp. nov.</title>
        <authorList>
            <person name="Wang H."/>
            <person name="Li Y."/>
            <person name="Gu Y."/>
            <person name="Zhou G."/>
            <person name="Chen X."/>
            <person name="Zhang X."/>
            <person name="Shao Z."/>
            <person name="Zhang J."/>
            <person name="Zhang M."/>
        </authorList>
    </citation>
    <scope>NUCLEOTIDE SEQUENCE [LARGE SCALE GENOMIC DNA]</scope>
    <source>
        <strain evidence="1 2">XJK30-2</strain>
    </source>
</reference>
<dbReference type="EMBL" id="JANURN010000002">
    <property type="protein sequence ID" value="MDL0081680.1"/>
    <property type="molecule type" value="Genomic_DNA"/>
</dbReference>
<gene>
    <name evidence="1" type="ORF">NYG90_03145</name>
</gene>
<evidence type="ECO:0000313" key="2">
    <source>
        <dbReference type="Proteomes" id="UP001173802"/>
    </source>
</evidence>
<keyword evidence="2" id="KW-1185">Reference proteome</keyword>
<organism evidence="1 2">
    <name type="scientific">Helicobacter zhangjianzhongii</name>
    <dbReference type="NCBI Taxonomy" id="2974574"/>
    <lineage>
        <taxon>Bacteria</taxon>
        <taxon>Pseudomonadati</taxon>
        <taxon>Campylobacterota</taxon>
        <taxon>Epsilonproteobacteria</taxon>
        <taxon>Campylobacterales</taxon>
        <taxon>Helicobacteraceae</taxon>
        <taxon>Helicobacter</taxon>
    </lineage>
</organism>
<protein>
    <submittedName>
        <fullName evidence="1">Uncharacterized protein</fullName>
    </submittedName>
</protein>
<dbReference type="Proteomes" id="UP001173802">
    <property type="component" value="Unassembled WGS sequence"/>
</dbReference>